<protein>
    <recommendedName>
        <fullName evidence="1">SLH domain-containing protein</fullName>
    </recommendedName>
</protein>
<dbReference type="SUPFAM" id="SSF48239">
    <property type="entry name" value="Terpenoid cyclases/Protein prenyltransferases"/>
    <property type="match status" value="1"/>
</dbReference>
<dbReference type="AlphaFoldDB" id="A0A644XVC2"/>
<feature type="domain" description="SLH" evidence="1">
    <location>
        <begin position="346"/>
        <end position="404"/>
    </location>
</feature>
<dbReference type="PROSITE" id="PS51272">
    <property type="entry name" value="SLH"/>
    <property type="match status" value="3"/>
</dbReference>
<organism evidence="2">
    <name type="scientific">bioreactor metagenome</name>
    <dbReference type="NCBI Taxonomy" id="1076179"/>
    <lineage>
        <taxon>unclassified sequences</taxon>
        <taxon>metagenomes</taxon>
        <taxon>ecological metagenomes</taxon>
    </lineage>
</organism>
<dbReference type="InterPro" id="IPR008930">
    <property type="entry name" value="Terpenoid_cyclase/PrenylTrfase"/>
</dbReference>
<evidence type="ECO:0000259" key="1">
    <source>
        <dbReference type="PROSITE" id="PS51272"/>
    </source>
</evidence>
<reference evidence="2" key="1">
    <citation type="submission" date="2019-08" db="EMBL/GenBank/DDBJ databases">
        <authorList>
            <person name="Kucharzyk K."/>
            <person name="Murdoch R.W."/>
            <person name="Higgins S."/>
            <person name="Loffler F."/>
        </authorList>
    </citation>
    <scope>NUCLEOTIDE SEQUENCE</scope>
</reference>
<sequence>MRRILSICLCFALLMGLASPVYAGDFPDTGVIGDTAAKLLETVPSPMVGSVGGEWAVIGLARSDSPAPAGYFEGYYAKLSAYVTAHDGVLSDRKYTEYARVILALTALGANPADVAGVNLLTPLGDYEKTIWQGINGPIWALIALDSGEYDVPVSAADTQATRQMYVDAILAAQCPDGGFSLADGKTGDPDVTGMALQALAKYQTQDKVAAAVGKALACLSGLQRNDGCFETDGVPTLESTVQVAVALCELGIPLDDARFVKEKGGLTDGLMLFYNGEGSFSHGLTEGGDDLMATEQAFYALVAADRIRTGRQSLYRMSDAADLLGADTENMPSRNPDIVLQQVLYPGVTFSDIMGSEGCSSVEALAERGILSGRGDGTFDPGSTMTRAEFCACTVRALGLTPSLDGRFSDVAADSWYAGYVGTAARYGIVNGVTETSFSPAAFITRQEAAVMLARAAKLTGLVTEVDDAAATRLLAAFDDNRQVALWAKESLAFCYGAGIFDDGEMEIRPKAAIMRMEVAQALFRLLSCAELL</sequence>
<dbReference type="Gene3D" id="1.50.10.20">
    <property type="match status" value="1"/>
</dbReference>
<dbReference type="Pfam" id="PF00395">
    <property type="entry name" value="SLH"/>
    <property type="match status" value="2"/>
</dbReference>
<proteinExistence type="predicted"/>
<dbReference type="InterPro" id="IPR001119">
    <property type="entry name" value="SLH_dom"/>
</dbReference>
<evidence type="ECO:0000313" key="2">
    <source>
        <dbReference type="EMBL" id="MPM20162.1"/>
    </source>
</evidence>
<name>A0A644XVC2_9ZZZZ</name>
<feature type="domain" description="SLH" evidence="1">
    <location>
        <begin position="476"/>
        <end position="534"/>
    </location>
</feature>
<gene>
    <name evidence="2" type="ORF">SDC9_66591</name>
</gene>
<feature type="domain" description="SLH" evidence="1">
    <location>
        <begin position="405"/>
        <end position="468"/>
    </location>
</feature>
<accession>A0A644XVC2</accession>
<dbReference type="EMBL" id="VSSQ01003325">
    <property type="protein sequence ID" value="MPM20162.1"/>
    <property type="molecule type" value="Genomic_DNA"/>
</dbReference>
<comment type="caution">
    <text evidence="2">The sequence shown here is derived from an EMBL/GenBank/DDBJ whole genome shotgun (WGS) entry which is preliminary data.</text>
</comment>
<dbReference type="CDD" id="cd00688">
    <property type="entry name" value="ISOPREN_C2_like"/>
    <property type="match status" value="1"/>
</dbReference>